<feature type="domain" description="Tryptophan synthase beta chain-like PALP" evidence="12">
    <location>
        <begin position="76"/>
        <end position="378"/>
    </location>
</feature>
<dbReference type="RefSeq" id="WP_015557136.1">
    <property type="nucleotide sequence ID" value="NC_021038.1"/>
</dbReference>
<keyword evidence="8" id="KW-0028">Amino-acid biosynthesis</keyword>
<dbReference type="PANTHER" id="PTHR48078">
    <property type="entry name" value="THREONINE DEHYDRATASE, MITOCHONDRIAL-RELATED"/>
    <property type="match status" value="1"/>
</dbReference>
<dbReference type="PANTHER" id="PTHR48078:SF6">
    <property type="entry name" value="L-THREONINE DEHYDRATASE CATABOLIC TDCB"/>
    <property type="match status" value="1"/>
</dbReference>
<dbReference type="EMBL" id="FP929056">
    <property type="protein sequence ID" value="CBL28990.1"/>
    <property type="molecule type" value="Genomic_DNA"/>
</dbReference>
<dbReference type="GO" id="GO:0004794">
    <property type="term" value="F:threonine deaminase activity"/>
    <property type="evidence" value="ECO:0007669"/>
    <property type="project" value="TreeGrafter"/>
</dbReference>
<evidence type="ECO:0000256" key="4">
    <source>
        <dbReference type="ARBA" id="ARBA00022898"/>
    </source>
</evidence>
<dbReference type="InterPro" id="IPR050147">
    <property type="entry name" value="Ser/Thr_Dehydratase"/>
</dbReference>
<organism evidence="13 14">
    <name type="scientific">Fretibacterium fastidiosum</name>
    <dbReference type="NCBI Taxonomy" id="651822"/>
    <lineage>
        <taxon>Bacteria</taxon>
        <taxon>Thermotogati</taxon>
        <taxon>Synergistota</taxon>
        <taxon>Synergistia</taxon>
        <taxon>Synergistales</taxon>
        <taxon>Aminobacteriaceae</taxon>
        <taxon>Fretibacterium</taxon>
    </lineage>
</organism>
<keyword evidence="8" id="KW-0791">Threonine biosynthesis</keyword>
<dbReference type="GO" id="GO:0003941">
    <property type="term" value="F:L-serine ammonia-lyase activity"/>
    <property type="evidence" value="ECO:0007669"/>
    <property type="project" value="TreeGrafter"/>
</dbReference>
<evidence type="ECO:0000256" key="11">
    <source>
        <dbReference type="PIRSR" id="PIRSR038945-3"/>
    </source>
</evidence>
<dbReference type="Pfam" id="PF00291">
    <property type="entry name" value="PALP"/>
    <property type="match status" value="1"/>
</dbReference>
<keyword evidence="4 8" id="KW-0663">Pyridoxal phosphate</keyword>
<comment type="similarity">
    <text evidence="2 8">Belongs to the threonine synthase family.</text>
</comment>
<comment type="cofactor">
    <cofactor evidence="1 8 9">
        <name>pyridoxal 5'-phosphate</name>
        <dbReference type="ChEBI" id="CHEBI:597326"/>
    </cofactor>
</comment>
<evidence type="ECO:0000256" key="6">
    <source>
        <dbReference type="ARBA" id="ARBA00049144"/>
    </source>
</evidence>
<dbReference type="NCBIfam" id="TIGR00260">
    <property type="entry name" value="thrC"/>
    <property type="match status" value="1"/>
</dbReference>
<comment type="pathway">
    <text evidence="8">Amino-acid biosynthesis; L-threonine biosynthesis; L-threonine from L-aspartate: step 5/5.</text>
</comment>
<evidence type="ECO:0000256" key="8">
    <source>
        <dbReference type="PIRNR" id="PIRNR038945"/>
    </source>
</evidence>
<name>A0AB94IZ47_9BACT</name>
<evidence type="ECO:0000256" key="1">
    <source>
        <dbReference type="ARBA" id="ARBA00001933"/>
    </source>
</evidence>
<dbReference type="Gene3D" id="3.40.50.1100">
    <property type="match status" value="2"/>
</dbReference>
<dbReference type="Proteomes" id="UP000008957">
    <property type="component" value="Chromosome"/>
</dbReference>
<evidence type="ECO:0000256" key="10">
    <source>
        <dbReference type="PIRSR" id="PIRSR038945-2"/>
    </source>
</evidence>
<evidence type="ECO:0000256" key="2">
    <source>
        <dbReference type="ARBA" id="ARBA00005517"/>
    </source>
</evidence>
<dbReference type="SUPFAM" id="SSF53686">
    <property type="entry name" value="Tryptophan synthase beta subunit-like PLP-dependent enzymes"/>
    <property type="match status" value="1"/>
</dbReference>
<dbReference type="KEGG" id="sbr:SY1_23320"/>
<evidence type="ECO:0000313" key="14">
    <source>
        <dbReference type="Proteomes" id="UP000008957"/>
    </source>
</evidence>
<reference evidence="13 14" key="2">
    <citation type="submission" date="2010-03" db="EMBL/GenBank/DDBJ databases">
        <authorList>
            <person name="Pajon A."/>
        </authorList>
    </citation>
    <scope>NUCLEOTIDE SEQUENCE [LARGE SCALE GENOMIC DNA]</scope>
    <source>
        <strain evidence="13 14">SGP1</strain>
    </source>
</reference>
<dbReference type="GO" id="GO:0006565">
    <property type="term" value="P:L-serine catabolic process"/>
    <property type="evidence" value="ECO:0007669"/>
    <property type="project" value="TreeGrafter"/>
</dbReference>
<evidence type="ECO:0000313" key="13">
    <source>
        <dbReference type="EMBL" id="CBL28990.1"/>
    </source>
</evidence>
<feature type="cross-link" description="Isoglutamyl lysine isopeptide (Lys-Gln) (interchain with Q-Cter in protein Pup)" evidence="11">
    <location>
        <position position="194"/>
    </location>
</feature>
<dbReference type="InterPro" id="IPR004450">
    <property type="entry name" value="Thr_synthase-like"/>
</dbReference>
<accession>A0AB94IZ47</accession>
<dbReference type="GO" id="GO:0009097">
    <property type="term" value="P:isoleucine biosynthetic process"/>
    <property type="evidence" value="ECO:0007669"/>
    <property type="project" value="TreeGrafter"/>
</dbReference>
<evidence type="ECO:0000256" key="5">
    <source>
        <dbReference type="ARBA" id="ARBA00023239"/>
    </source>
</evidence>
<evidence type="ECO:0000256" key="7">
    <source>
        <dbReference type="NCBIfam" id="TIGR00260"/>
    </source>
</evidence>
<gene>
    <name evidence="13" type="ORF">SY1_23320</name>
</gene>
<dbReference type="CDD" id="cd01563">
    <property type="entry name" value="Thr-synth_1"/>
    <property type="match status" value="1"/>
</dbReference>
<reference evidence="14" key="1">
    <citation type="submission" date="2010-03" db="EMBL/GenBank/DDBJ databases">
        <title>The genome sequence of Synergistetes sp. SGP1.</title>
        <authorList>
            <consortium name="metaHIT consortium -- http://www.metahit.eu/"/>
            <person name="Pajon A."/>
            <person name="Turner K."/>
            <person name="Parkhill J."/>
            <person name="Wade W."/>
            <person name="Vartoukian S."/>
        </authorList>
    </citation>
    <scope>NUCLEOTIDE SEQUENCE [LARGE SCALE GENOMIC DNA]</scope>
    <source>
        <strain evidence="14">SGP1</strain>
    </source>
</reference>
<dbReference type="PIRSF" id="PIRSF038945">
    <property type="entry name" value="Thr_synthase"/>
    <property type="match status" value="1"/>
</dbReference>
<dbReference type="InterPro" id="IPR026260">
    <property type="entry name" value="Thr_Synthase_bac/arc"/>
</dbReference>
<keyword evidence="14" id="KW-1185">Reference proteome</keyword>
<evidence type="ECO:0000256" key="9">
    <source>
        <dbReference type="PIRSR" id="PIRSR038945-1"/>
    </source>
</evidence>
<dbReference type="GO" id="GO:0004795">
    <property type="term" value="F:threonine synthase activity"/>
    <property type="evidence" value="ECO:0007669"/>
    <property type="project" value="UniProtKB-UniRule"/>
</dbReference>
<dbReference type="AlphaFoldDB" id="A0AB94IZ47"/>
<comment type="catalytic activity">
    <reaction evidence="6 8">
        <text>O-phospho-L-homoserine + H2O = L-threonine + phosphate</text>
        <dbReference type="Rhea" id="RHEA:10840"/>
        <dbReference type="ChEBI" id="CHEBI:15377"/>
        <dbReference type="ChEBI" id="CHEBI:43474"/>
        <dbReference type="ChEBI" id="CHEBI:57590"/>
        <dbReference type="ChEBI" id="CHEBI:57926"/>
        <dbReference type="EC" id="4.2.3.1"/>
    </reaction>
</comment>
<sequence>MADCLLRCALCGREFNPESRVKTCPDCGIDGTMHVLYDYDEAKKRMGRKELAASFDFSLWRYSALLPVKEGARRPSLHVGWTPIYSVSGIAREYGVREVLVKDDGRNPTASLKDRASCIAVTLALQEGQETVACASTGNAASSLAGFAANVGLRSVIFVPEAAPAAKVTQLLVFGANVFLVGGDYAATVRLAIKAIERWGWYDRNCAINPFLVEGKKTCAMEIAEQCGWDVPDKVFVSVGDGCIISSTYKGFYDLHRVGLIDRVPQVIGVQAEGASPIHRAVQSGARTVVFGPSRTVADSIDVGAPHNWAKALNAVRSSHGDTVAVSDGEILAALAELPRRSGVFAEPAAAAAYAGFVKMAREGRLQASDRIAVIVSGNGLKDVVAAQEAVSPARKIAPDMAALENALGLEKA</sequence>
<feature type="modified residue" description="N6-(pyridoxal phosphate)lysine" evidence="10">
    <location>
        <position position="113"/>
    </location>
</feature>
<dbReference type="InterPro" id="IPR001926">
    <property type="entry name" value="TrpB-like_PALP"/>
</dbReference>
<comment type="function">
    <text evidence="8">Catalyzes the gamma-elimination of phosphate from L-phosphohomoserine and the beta-addition of water to produce L-threonine.</text>
</comment>
<protein>
    <recommendedName>
        <fullName evidence="3 7">Threonine synthase</fullName>
        <ecNumber evidence="7 8">4.2.3.1</ecNumber>
    </recommendedName>
</protein>
<dbReference type="GO" id="GO:0006567">
    <property type="term" value="P:L-threonine catabolic process"/>
    <property type="evidence" value="ECO:0007669"/>
    <property type="project" value="TreeGrafter"/>
</dbReference>
<dbReference type="GO" id="GO:0009088">
    <property type="term" value="P:threonine biosynthetic process"/>
    <property type="evidence" value="ECO:0007669"/>
    <property type="project" value="UniProtKB-UniRule"/>
</dbReference>
<evidence type="ECO:0000259" key="12">
    <source>
        <dbReference type="Pfam" id="PF00291"/>
    </source>
</evidence>
<feature type="binding site" evidence="9">
    <location>
        <position position="139"/>
    </location>
    <ligand>
        <name>pyridoxal 5'-phosphate</name>
        <dbReference type="ChEBI" id="CHEBI:597326"/>
    </ligand>
</feature>
<dbReference type="EC" id="4.2.3.1" evidence="7 8"/>
<dbReference type="InterPro" id="IPR036052">
    <property type="entry name" value="TrpB-like_PALP_sf"/>
</dbReference>
<proteinExistence type="inferred from homology"/>
<evidence type="ECO:0000256" key="3">
    <source>
        <dbReference type="ARBA" id="ARBA00018679"/>
    </source>
</evidence>
<keyword evidence="5 8" id="KW-0456">Lyase</keyword>